<proteinExistence type="predicted"/>
<dbReference type="Proteomes" id="UP000000851">
    <property type="component" value="Chromosome"/>
</dbReference>
<evidence type="ECO:0000313" key="1">
    <source>
        <dbReference type="EMBL" id="ACU71822.1"/>
    </source>
</evidence>
<sequence length="65" mass="7247">MTEVREVTQCRHCRGPVKRDELHDHAGERNDCYAVWTCVNPNCQSSSDVAFMVCSGGDDATEEEA</sequence>
<evidence type="ECO:0000313" key="2">
    <source>
        <dbReference type="Proteomes" id="UP000000851"/>
    </source>
</evidence>
<keyword evidence="2" id="KW-1185">Reference proteome</keyword>
<dbReference type="EMBL" id="CP001700">
    <property type="protein sequence ID" value="ACU71822.1"/>
    <property type="molecule type" value="Genomic_DNA"/>
</dbReference>
<dbReference type="AlphaFoldDB" id="C7Q2T0"/>
<dbReference type="KEGG" id="cai:Caci_2913"/>
<dbReference type="HOGENOM" id="CLU_2841733_0_0_11"/>
<protein>
    <submittedName>
        <fullName evidence="1">Uncharacterized protein</fullName>
    </submittedName>
</protein>
<accession>C7Q2T0</accession>
<organism evidence="1 2">
    <name type="scientific">Catenulispora acidiphila (strain DSM 44928 / JCM 14897 / NBRC 102108 / NRRL B-24433 / ID139908)</name>
    <dbReference type="NCBI Taxonomy" id="479433"/>
    <lineage>
        <taxon>Bacteria</taxon>
        <taxon>Bacillati</taxon>
        <taxon>Actinomycetota</taxon>
        <taxon>Actinomycetes</taxon>
        <taxon>Catenulisporales</taxon>
        <taxon>Catenulisporaceae</taxon>
        <taxon>Catenulispora</taxon>
    </lineage>
</organism>
<dbReference type="STRING" id="479433.Caci_2913"/>
<reference evidence="1 2" key="1">
    <citation type="journal article" date="2009" name="Stand. Genomic Sci.">
        <title>Complete genome sequence of Catenulispora acidiphila type strain (ID 139908).</title>
        <authorList>
            <person name="Copeland A."/>
            <person name="Lapidus A."/>
            <person name="Glavina Del Rio T."/>
            <person name="Nolan M."/>
            <person name="Lucas S."/>
            <person name="Chen F."/>
            <person name="Tice H."/>
            <person name="Cheng J.F."/>
            <person name="Bruce D."/>
            <person name="Goodwin L."/>
            <person name="Pitluck S."/>
            <person name="Mikhailova N."/>
            <person name="Pati A."/>
            <person name="Ivanova N."/>
            <person name="Mavromatis K."/>
            <person name="Chen A."/>
            <person name="Palaniappan K."/>
            <person name="Chain P."/>
            <person name="Land M."/>
            <person name="Hauser L."/>
            <person name="Chang Y.J."/>
            <person name="Jeffries C.D."/>
            <person name="Chertkov O."/>
            <person name="Brettin T."/>
            <person name="Detter J.C."/>
            <person name="Han C."/>
            <person name="Ali Z."/>
            <person name="Tindall B.J."/>
            <person name="Goker M."/>
            <person name="Bristow J."/>
            <person name="Eisen J.A."/>
            <person name="Markowitz V."/>
            <person name="Hugenholtz P."/>
            <person name="Kyrpides N.C."/>
            <person name="Klenk H.P."/>
        </authorList>
    </citation>
    <scope>NUCLEOTIDE SEQUENCE [LARGE SCALE GENOMIC DNA]</scope>
    <source>
        <strain evidence="2">DSM 44928 / JCM 14897 / NBRC 102108 / NRRL B-24433 / ID139908</strain>
    </source>
</reference>
<dbReference type="InParanoid" id="C7Q2T0"/>
<name>C7Q2T0_CATAD</name>
<gene>
    <name evidence="1" type="ordered locus">Caci_2913</name>
</gene>
<dbReference type="RefSeq" id="WP_012787115.1">
    <property type="nucleotide sequence ID" value="NC_013131.1"/>
</dbReference>